<feature type="transmembrane region" description="Helical" evidence="2">
    <location>
        <begin position="41"/>
        <end position="64"/>
    </location>
</feature>
<keyword evidence="2" id="KW-0472">Membrane</keyword>
<feature type="transmembrane region" description="Helical" evidence="2">
    <location>
        <begin position="365"/>
        <end position="385"/>
    </location>
</feature>
<proteinExistence type="predicted"/>
<dbReference type="Proteomes" id="UP000077701">
    <property type="component" value="Unassembled WGS sequence"/>
</dbReference>
<keyword evidence="2" id="KW-0812">Transmembrane</keyword>
<dbReference type="STRING" id="161355.PS9374_02186"/>
<keyword evidence="2" id="KW-1133">Transmembrane helix</keyword>
<feature type="transmembrane region" description="Helical" evidence="2">
    <location>
        <begin position="332"/>
        <end position="353"/>
    </location>
</feature>
<evidence type="ECO:0000256" key="2">
    <source>
        <dbReference type="SAM" id="Phobius"/>
    </source>
</evidence>
<evidence type="ECO:0000313" key="4">
    <source>
        <dbReference type="Proteomes" id="UP000077701"/>
    </source>
</evidence>
<feature type="transmembrane region" description="Helical" evidence="2">
    <location>
        <begin position="92"/>
        <end position="115"/>
    </location>
</feature>
<keyword evidence="4" id="KW-1185">Reference proteome</keyword>
<dbReference type="EMBL" id="BDCX01000004">
    <property type="protein sequence ID" value="GAT66536.1"/>
    <property type="molecule type" value="Genomic_DNA"/>
</dbReference>
<feature type="transmembrane region" description="Helical" evidence="2">
    <location>
        <begin position="189"/>
        <end position="210"/>
    </location>
</feature>
<feature type="compositionally biased region" description="Basic and acidic residues" evidence="1">
    <location>
        <begin position="513"/>
        <end position="539"/>
    </location>
</feature>
<organism evidence="3 4">
    <name type="scientific">Planomonospora sphaerica</name>
    <dbReference type="NCBI Taxonomy" id="161355"/>
    <lineage>
        <taxon>Bacteria</taxon>
        <taxon>Bacillati</taxon>
        <taxon>Actinomycetota</taxon>
        <taxon>Actinomycetes</taxon>
        <taxon>Streptosporangiales</taxon>
        <taxon>Streptosporangiaceae</taxon>
        <taxon>Planomonospora</taxon>
    </lineage>
</organism>
<feature type="transmembrane region" description="Helical" evidence="2">
    <location>
        <begin position="289"/>
        <end position="312"/>
    </location>
</feature>
<feature type="transmembrane region" description="Helical" evidence="2">
    <location>
        <begin position="152"/>
        <end position="177"/>
    </location>
</feature>
<sequence>MTALLDHFRTAPRTVLSRIPLPGATGDDDVRRPLPVSGMLAAAWTLGVGLAVLTTLTLVGWIAAPRGTLDGGLPEVFRTAAQLWLAAHHAGFAIPGGSVGLIPLGLVALPAFLLYRAGIWMARDADLRLRLPARLPRNSPKEQANARRRAQLVLIAQAGVSLAAPYALLAGVVALVARNPVTQPFLGEALISHLILAFVAGSLATVRAIGPWRVMPRLLPERLRSVAGGTAAALGIMLLAGALLVLGAVVAGFDEVRHLTDVLAPGVVGGLLLVLVQGLYLLNAFVWGMAYIAGPGFAVGTGTLIAPTGVQLGTVPSLPILGALPEAGPTPAWLMSVIAVPFVAGAVAGVVLVRIAPSPTYEGAPLWGFACGIATGCAAGALAALSGGALGGGRLVEMGPAAWEVMLSVTLETGVAAGISAGLANWWLIFRGHNTAVTRAAAKAVSAAAPVRKAGAKLAMAAGSVTGRARAADADEHRALPGHWLDATECDTQPIPVIRDDWEDEHASAAAEKPQRNRRPEPPRPPRRDIVDESDDKGGHVIYVDPYAWDRD</sequence>
<evidence type="ECO:0000256" key="1">
    <source>
        <dbReference type="SAM" id="MobiDB-lite"/>
    </source>
</evidence>
<dbReference type="OrthoDB" id="3742900at2"/>
<reference evidence="3 4" key="1">
    <citation type="journal article" date="2016" name="Genome Announc.">
        <title>Draft Genome Sequence of Planomonospora sphaerica JCM9374, a Rare Actinomycete.</title>
        <authorList>
            <person name="Dohra H."/>
            <person name="Suzuki T."/>
            <person name="Inoue Y."/>
            <person name="Kodani S."/>
        </authorList>
    </citation>
    <scope>NUCLEOTIDE SEQUENCE [LARGE SCALE GENOMIC DNA]</scope>
    <source>
        <strain evidence="3 4">JCM 9374</strain>
    </source>
</reference>
<accession>A0A171CDA3</accession>
<feature type="transmembrane region" description="Helical" evidence="2">
    <location>
        <begin position="405"/>
        <end position="429"/>
    </location>
</feature>
<dbReference type="InterPro" id="IPR045931">
    <property type="entry name" value="DUF6350"/>
</dbReference>
<comment type="caution">
    <text evidence="3">The sequence shown here is derived from an EMBL/GenBank/DDBJ whole genome shotgun (WGS) entry which is preliminary data.</text>
</comment>
<reference evidence="4" key="2">
    <citation type="submission" date="2016-04" db="EMBL/GenBank/DDBJ databases">
        <title>Planomonospora sphaerica JCM9374 whole genome shotgun sequence.</title>
        <authorList>
            <person name="Suzuki T."/>
            <person name="Dohra H."/>
            <person name="Kodani S."/>
        </authorList>
    </citation>
    <scope>NUCLEOTIDE SEQUENCE [LARGE SCALE GENOMIC DNA]</scope>
    <source>
        <strain evidence="4">JCM 9374</strain>
    </source>
</reference>
<dbReference type="RefSeq" id="WP_068896646.1">
    <property type="nucleotide sequence ID" value="NZ_BDCX01000004.1"/>
</dbReference>
<protein>
    <submittedName>
        <fullName evidence="3">Membrane protein</fullName>
    </submittedName>
</protein>
<feature type="transmembrane region" description="Helical" evidence="2">
    <location>
        <begin position="231"/>
        <end position="250"/>
    </location>
</feature>
<dbReference type="Pfam" id="PF19877">
    <property type="entry name" value="DUF6350"/>
    <property type="match status" value="1"/>
</dbReference>
<evidence type="ECO:0000313" key="3">
    <source>
        <dbReference type="EMBL" id="GAT66536.1"/>
    </source>
</evidence>
<dbReference type="AlphaFoldDB" id="A0A171CDA3"/>
<feature type="transmembrane region" description="Helical" evidence="2">
    <location>
        <begin position="262"/>
        <end position="282"/>
    </location>
</feature>
<name>A0A171CDA3_9ACTN</name>
<feature type="region of interest" description="Disordered" evidence="1">
    <location>
        <begin position="501"/>
        <end position="552"/>
    </location>
</feature>
<gene>
    <name evidence="3" type="ORF">PS9374_02186</name>
</gene>